<sequence length="115" mass="12615">MPQHFHAFSNIDTQEIAPGFFSKLIHTEGQTINWITVAAGNKVPLHQHPHAQMSFVISGQFAMTIAGETKVLDATQFCHIPGGTEHGGEAITDCVLVDIFTPVREDYRQLGGMNI</sequence>
<dbReference type="InterPro" id="IPR011051">
    <property type="entry name" value="RmlC_Cupin_sf"/>
</dbReference>
<dbReference type="CDD" id="cd02238">
    <property type="entry name" value="cupin_KdgF"/>
    <property type="match status" value="1"/>
</dbReference>
<gene>
    <name evidence="2" type="ORF">GLV81_16745</name>
</gene>
<reference evidence="2 3" key="1">
    <citation type="submission" date="2019-11" db="EMBL/GenBank/DDBJ databases">
        <authorList>
            <person name="Im W.T."/>
        </authorList>
    </citation>
    <scope>NUCLEOTIDE SEQUENCE [LARGE SCALE GENOMIC DNA]</scope>
    <source>
        <strain evidence="2 3">SB-02</strain>
    </source>
</reference>
<dbReference type="InterPro" id="IPR025499">
    <property type="entry name" value="KdgF"/>
</dbReference>
<dbReference type="PANTHER" id="PTHR40112:SF1">
    <property type="entry name" value="H2HPP ISOMERASE"/>
    <property type="match status" value="1"/>
</dbReference>
<keyword evidence="3" id="KW-1185">Reference proteome</keyword>
<feature type="domain" description="Cupin type-2" evidence="1">
    <location>
        <begin position="34"/>
        <end position="100"/>
    </location>
</feature>
<dbReference type="InterPro" id="IPR013096">
    <property type="entry name" value="Cupin_2"/>
</dbReference>
<organism evidence="2 3">
    <name type="scientific">Phnomibacter ginsenosidimutans</name>
    <dbReference type="NCBI Taxonomy" id="2676868"/>
    <lineage>
        <taxon>Bacteria</taxon>
        <taxon>Pseudomonadati</taxon>
        <taxon>Bacteroidota</taxon>
        <taxon>Chitinophagia</taxon>
        <taxon>Chitinophagales</taxon>
        <taxon>Chitinophagaceae</taxon>
        <taxon>Phnomibacter</taxon>
    </lineage>
</organism>
<dbReference type="InterPro" id="IPR014710">
    <property type="entry name" value="RmlC-like_jellyroll"/>
</dbReference>
<dbReference type="Pfam" id="PF07883">
    <property type="entry name" value="Cupin_2"/>
    <property type="match status" value="1"/>
</dbReference>
<dbReference type="InterPro" id="IPR052535">
    <property type="entry name" value="Bacilysin_H2HPP_isomerase"/>
</dbReference>
<proteinExistence type="predicted"/>
<dbReference type="EMBL" id="CP046566">
    <property type="protein sequence ID" value="QGW29539.1"/>
    <property type="molecule type" value="Genomic_DNA"/>
</dbReference>
<dbReference type="Gene3D" id="2.60.120.10">
    <property type="entry name" value="Jelly Rolls"/>
    <property type="match status" value="1"/>
</dbReference>
<accession>A0A6I6GWP8</accession>
<dbReference type="AlphaFoldDB" id="A0A6I6GWP8"/>
<dbReference type="Proteomes" id="UP000426027">
    <property type="component" value="Chromosome"/>
</dbReference>
<name>A0A6I6GWP8_9BACT</name>
<evidence type="ECO:0000313" key="2">
    <source>
        <dbReference type="EMBL" id="QGW29539.1"/>
    </source>
</evidence>
<evidence type="ECO:0000259" key="1">
    <source>
        <dbReference type="Pfam" id="PF07883"/>
    </source>
</evidence>
<evidence type="ECO:0000313" key="3">
    <source>
        <dbReference type="Proteomes" id="UP000426027"/>
    </source>
</evidence>
<dbReference type="PANTHER" id="PTHR40112">
    <property type="entry name" value="H2HPP ISOMERASE"/>
    <property type="match status" value="1"/>
</dbReference>
<dbReference type="SUPFAM" id="SSF51182">
    <property type="entry name" value="RmlC-like cupins"/>
    <property type="match status" value="1"/>
</dbReference>
<dbReference type="PIRSF" id="PIRSF029883">
    <property type="entry name" value="KdgF"/>
    <property type="match status" value="1"/>
</dbReference>
<protein>
    <submittedName>
        <fullName evidence="2">Cupin domain-containing protein</fullName>
    </submittedName>
</protein>
<dbReference type="KEGG" id="fls:GLV81_16745"/>
<dbReference type="RefSeq" id="WP_157479891.1">
    <property type="nucleotide sequence ID" value="NZ_CP046566.1"/>
</dbReference>